<dbReference type="EMBL" id="FNLO01000001">
    <property type="protein sequence ID" value="SDV46259.1"/>
    <property type="molecule type" value="Genomic_DNA"/>
</dbReference>
<feature type="compositionally biased region" description="Low complexity" evidence="1">
    <location>
        <begin position="242"/>
        <end position="262"/>
    </location>
</feature>
<sequence>MHDFPDLPGLSRYRTRAGGDASRPATRVDGVLLPCATKRAATRADALLRDAHRHARHIVKQAQREADAICRLSFASGYADGYAGAVRTCIDSFDHMADLMLAEMREQLDDARHALAARLDSESVCRQLLEELSDDFRQRGDAVAGTVLKVRLPDSAAALAPALRAGLGGARPPAGSVVVETGGACFALEWAGRAFVFEAADAAMRLLPARALPKQLGVDTHMLRRRAIAALAEGLEHELKNAPARTPAAASAPRSEAPAGSPFDQPHVASDGIIARRAAGTRTDTALIAEQARYESKGETE</sequence>
<dbReference type="RefSeq" id="WP_091903685.1">
    <property type="nucleotide sequence ID" value="NZ_FNLO01000001.1"/>
</dbReference>
<evidence type="ECO:0000313" key="3">
    <source>
        <dbReference type="Proteomes" id="UP000243719"/>
    </source>
</evidence>
<evidence type="ECO:0000256" key="1">
    <source>
        <dbReference type="SAM" id="MobiDB-lite"/>
    </source>
</evidence>
<dbReference type="STRING" id="1770053.SAMN05216551_101208"/>
<proteinExistence type="predicted"/>
<evidence type="ECO:0000313" key="2">
    <source>
        <dbReference type="EMBL" id="SDV46259.1"/>
    </source>
</evidence>
<organism evidence="2 3">
    <name type="scientific">Chitinasiproducens palmae</name>
    <dbReference type="NCBI Taxonomy" id="1770053"/>
    <lineage>
        <taxon>Bacteria</taxon>
        <taxon>Pseudomonadati</taxon>
        <taxon>Pseudomonadota</taxon>
        <taxon>Betaproteobacteria</taxon>
        <taxon>Burkholderiales</taxon>
        <taxon>Burkholderiaceae</taxon>
        <taxon>Chitinasiproducens</taxon>
    </lineage>
</organism>
<accession>A0A1H2PJ04</accession>
<reference evidence="3" key="1">
    <citation type="submission" date="2016-09" db="EMBL/GenBank/DDBJ databases">
        <authorList>
            <person name="Varghese N."/>
            <person name="Submissions S."/>
        </authorList>
    </citation>
    <scope>NUCLEOTIDE SEQUENCE [LARGE SCALE GENOMIC DNA]</scope>
    <source>
        <strain evidence="3">JS23</strain>
    </source>
</reference>
<gene>
    <name evidence="2" type="ORF">SAMN05216551_101208</name>
</gene>
<dbReference type="Proteomes" id="UP000243719">
    <property type="component" value="Unassembled WGS sequence"/>
</dbReference>
<feature type="region of interest" description="Disordered" evidence="1">
    <location>
        <begin position="239"/>
        <end position="277"/>
    </location>
</feature>
<protein>
    <submittedName>
        <fullName evidence="2">Uncharacterized protein</fullName>
    </submittedName>
</protein>
<dbReference type="AlphaFoldDB" id="A0A1H2PJ04"/>
<keyword evidence="3" id="KW-1185">Reference proteome</keyword>
<name>A0A1H2PJ04_9BURK</name>